<dbReference type="EMBL" id="JAPFFJ010000292">
    <property type="protein sequence ID" value="KAJ6397227.1"/>
    <property type="molecule type" value="Genomic_DNA"/>
</dbReference>
<name>A0AAD6NN21_9ROSI</name>
<reference evidence="1" key="1">
    <citation type="submission" date="2022-10" db="EMBL/GenBank/DDBJ databases">
        <authorList>
            <person name="Hyden B.L."/>
            <person name="Feng K."/>
            <person name="Yates T."/>
            <person name="Jawdy S."/>
            <person name="Smart L.B."/>
            <person name="Muchero W."/>
        </authorList>
    </citation>
    <scope>NUCLEOTIDE SEQUENCE</scope>
    <source>
        <tissue evidence="1">Shoot tip</tissue>
    </source>
</reference>
<proteinExistence type="predicted"/>
<dbReference type="InterPro" id="IPR023562">
    <property type="entry name" value="ClpP/TepA"/>
</dbReference>
<evidence type="ECO:0000313" key="2">
    <source>
        <dbReference type="Proteomes" id="UP001162972"/>
    </source>
</evidence>
<gene>
    <name evidence="1" type="ORF">OIU84_018243</name>
</gene>
<protein>
    <recommendedName>
        <fullName evidence="3">ATP-dependent Clp protease proteolytic subunit</fullName>
    </recommendedName>
</protein>
<dbReference type="Gene3D" id="3.90.226.10">
    <property type="entry name" value="2-enoyl-CoA Hydratase, Chain A, domain 1"/>
    <property type="match status" value="1"/>
</dbReference>
<organism evidence="1 2">
    <name type="scientific">Salix udensis</name>
    <dbReference type="NCBI Taxonomy" id="889485"/>
    <lineage>
        <taxon>Eukaryota</taxon>
        <taxon>Viridiplantae</taxon>
        <taxon>Streptophyta</taxon>
        <taxon>Embryophyta</taxon>
        <taxon>Tracheophyta</taxon>
        <taxon>Spermatophyta</taxon>
        <taxon>Magnoliopsida</taxon>
        <taxon>eudicotyledons</taxon>
        <taxon>Gunneridae</taxon>
        <taxon>Pentapetalae</taxon>
        <taxon>rosids</taxon>
        <taxon>fabids</taxon>
        <taxon>Malpighiales</taxon>
        <taxon>Salicaceae</taxon>
        <taxon>Saliceae</taxon>
        <taxon>Salix</taxon>
    </lineage>
</organism>
<dbReference type="Proteomes" id="UP001162972">
    <property type="component" value="Unassembled WGS sequence"/>
</dbReference>
<keyword evidence="2" id="KW-1185">Reference proteome</keyword>
<evidence type="ECO:0008006" key="3">
    <source>
        <dbReference type="Google" id="ProtNLM"/>
    </source>
</evidence>
<dbReference type="SUPFAM" id="SSF52096">
    <property type="entry name" value="ClpP/crotonase"/>
    <property type="match status" value="1"/>
</dbReference>
<dbReference type="InterPro" id="IPR029045">
    <property type="entry name" value="ClpP/crotonase-like_dom_sf"/>
</dbReference>
<comment type="caution">
    <text evidence="1">The sequence shown here is derived from an EMBL/GenBank/DDBJ whole genome shotgun (WGS) entry which is preliminary data.</text>
</comment>
<sequence>MVYLDRESEIKDLYLFINSPGRMGNTRIAIYDTMQFVRPACTNSMHGISRFNGIFYSGRRKNYQTSSIPSRLAPMSFYFLFYFKEKKKAMPSPYEI</sequence>
<evidence type="ECO:0000313" key="1">
    <source>
        <dbReference type="EMBL" id="KAJ6397227.1"/>
    </source>
</evidence>
<reference evidence="1" key="2">
    <citation type="journal article" date="2023" name="Int. J. Mol. Sci.">
        <title>De Novo Assembly and Annotation of 11 Diverse Shrub Willow (Salix) Genomes Reveals Novel Gene Organization in Sex-Linked Regions.</title>
        <authorList>
            <person name="Hyden B."/>
            <person name="Feng K."/>
            <person name="Yates T.B."/>
            <person name="Jawdy S."/>
            <person name="Cereghino C."/>
            <person name="Smart L.B."/>
            <person name="Muchero W."/>
        </authorList>
    </citation>
    <scope>NUCLEOTIDE SEQUENCE</scope>
    <source>
        <tissue evidence="1">Shoot tip</tissue>
    </source>
</reference>
<dbReference type="AlphaFoldDB" id="A0AAD6NN21"/>
<dbReference type="Pfam" id="PF00574">
    <property type="entry name" value="CLP_protease"/>
    <property type="match status" value="1"/>
</dbReference>
<accession>A0AAD6NN21</accession>